<accession>A0AA47EMV5</accession>
<evidence type="ECO:0000256" key="2">
    <source>
        <dbReference type="ARBA" id="ARBA00022485"/>
    </source>
</evidence>
<dbReference type="Pfam" id="PF10576">
    <property type="entry name" value="EndIII_4Fe-2S"/>
    <property type="match status" value="1"/>
</dbReference>
<evidence type="ECO:0000313" key="15">
    <source>
        <dbReference type="Proteomes" id="UP001164733"/>
    </source>
</evidence>
<dbReference type="GO" id="GO:0003677">
    <property type="term" value="F:DNA binding"/>
    <property type="evidence" value="ECO:0007669"/>
    <property type="project" value="UniProtKB-UniRule"/>
</dbReference>
<keyword evidence="10 12" id="KW-0456">Lyase</keyword>
<dbReference type="HAMAP" id="MF_00942">
    <property type="entry name" value="Nth"/>
    <property type="match status" value="1"/>
</dbReference>
<evidence type="ECO:0000256" key="7">
    <source>
        <dbReference type="ARBA" id="ARBA00023014"/>
    </source>
</evidence>
<keyword evidence="8 12" id="KW-0238">DNA-binding</keyword>
<comment type="function">
    <text evidence="12">DNA repair enzyme that has both DNA N-glycosylase activity and AP-lyase activity. The DNA N-glycosylase activity releases various damaged pyrimidines from DNA by cleaving the N-glycosidic bond, leaving an AP (apurinic/apyrimidinic) site. The AP-lyase activity cleaves the phosphodiester bond 3' to the AP site by a beta-elimination, leaving a 3'-terminal unsaturated sugar and a product with a terminal 5'-phosphate.</text>
</comment>
<keyword evidence="4 12" id="KW-0227">DNA damage</keyword>
<dbReference type="GO" id="GO:0019104">
    <property type="term" value="F:DNA N-glycosylase activity"/>
    <property type="evidence" value="ECO:0007669"/>
    <property type="project" value="UniProtKB-UniRule"/>
</dbReference>
<evidence type="ECO:0000256" key="8">
    <source>
        <dbReference type="ARBA" id="ARBA00023125"/>
    </source>
</evidence>
<evidence type="ECO:0000256" key="1">
    <source>
        <dbReference type="ARBA" id="ARBA00008343"/>
    </source>
</evidence>
<proteinExistence type="inferred from homology"/>
<reference evidence="14" key="1">
    <citation type="submission" date="2021-11" db="EMBL/GenBank/DDBJ databases">
        <title>Clostridia strains as spoilage organisms.</title>
        <authorList>
            <person name="Wambui J."/>
            <person name="Stevens M.J.A."/>
            <person name="Stephan R."/>
        </authorList>
    </citation>
    <scope>NUCLEOTIDE SEQUENCE</scope>
    <source>
        <strain evidence="14">CF009</strain>
    </source>
</reference>
<dbReference type="InterPro" id="IPR003651">
    <property type="entry name" value="Endonuclease3_FeS-loop_motif"/>
</dbReference>
<dbReference type="SMART" id="SM00478">
    <property type="entry name" value="ENDO3c"/>
    <property type="match status" value="1"/>
</dbReference>
<evidence type="ECO:0000256" key="12">
    <source>
        <dbReference type="HAMAP-Rule" id="MF_00942"/>
    </source>
</evidence>
<dbReference type="Proteomes" id="UP001164733">
    <property type="component" value="Chromosome"/>
</dbReference>
<evidence type="ECO:0000256" key="9">
    <source>
        <dbReference type="ARBA" id="ARBA00023204"/>
    </source>
</evidence>
<dbReference type="InterPro" id="IPR000445">
    <property type="entry name" value="HhH_motif"/>
</dbReference>
<dbReference type="GO" id="GO:0051539">
    <property type="term" value="F:4 iron, 4 sulfur cluster binding"/>
    <property type="evidence" value="ECO:0007669"/>
    <property type="project" value="UniProtKB-UniRule"/>
</dbReference>
<name>A0AA47EMV5_9CLOT</name>
<evidence type="ECO:0000259" key="13">
    <source>
        <dbReference type="SMART" id="SM00478"/>
    </source>
</evidence>
<dbReference type="InterPro" id="IPR003265">
    <property type="entry name" value="HhH-GPD_domain"/>
</dbReference>
<keyword evidence="6 12" id="KW-0408">Iron</keyword>
<feature type="binding site" evidence="12">
    <location>
        <position position="194"/>
    </location>
    <ligand>
        <name>[4Fe-4S] cluster</name>
        <dbReference type="ChEBI" id="CHEBI:49883"/>
    </ligand>
</feature>
<sequence>MNKKTIKVVLEILNETYAGVKCGLDFTNHYELLVSTILSAQCTDVRVNVVAKKLYAKYNTPEAMITLSKEELGEKIKSCGFYNNKSKNILGATKLLLEKYGGIVPSTMEELIQLPGVGRKTANVVLSNAFGIPAIAVDTHVFRVSKRIGLASGKNVEIVEQELMKNIPRKMWSDAHHFIIWHGREICKARKPNCEVCPIAPYCEFLNGKSK</sequence>
<organism evidence="14 15">
    <name type="scientific">Clostridium estertheticum</name>
    <dbReference type="NCBI Taxonomy" id="238834"/>
    <lineage>
        <taxon>Bacteria</taxon>
        <taxon>Bacillati</taxon>
        <taxon>Bacillota</taxon>
        <taxon>Clostridia</taxon>
        <taxon>Eubacteriales</taxon>
        <taxon>Clostridiaceae</taxon>
        <taxon>Clostridium</taxon>
    </lineage>
</organism>
<dbReference type="NCBIfam" id="TIGR01083">
    <property type="entry name" value="nth"/>
    <property type="match status" value="1"/>
</dbReference>
<feature type="binding site" evidence="12">
    <location>
        <position position="187"/>
    </location>
    <ligand>
        <name>[4Fe-4S] cluster</name>
        <dbReference type="ChEBI" id="CHEBI:49883"/>
    </ligand>
</feature>
<dbReference type="EC" id="4.2.99.18" evidence="12"/>
<evidence type="ECO:0000313" key="14">
    <source>
        <dbReference type="EMBL" id="WAG63148.1"/>
    </source>
</evidence>
<dbReference type="GO" id="GO:0006285">
    <property type="term" value="P:base-excision repair, AP site formation"/>
    <property type="evidence" value="ECO:0007669"/>
    <property type="project" value="TreeGrafter"/>
</dbReference>
<dbReference type="AlphaFoldDB" id="A0AA47EMV5"/>
<evidence type="ECO:0000256" key="11">
    <source>
        <dbReference type="ARBA" id="ARBA00023295"/>
    </source>
</evidence>
<dbReference type="FunFam" id="1.10.1670.10:FF:000001">
    <property type="entry name" value="Endonuclease III"/>
    <property type="match status" value="1"/>
</dbReference>
<dbReference type="EMBL" id="CP086239">
    <property type="protein sequence ID" value="WAG63148.1"/>
    <property type="molecule type" value="Genomic_DNA"/>
</dbReference>
<dbReference type="GO" id="GO:0046872">
    <property type="term" value="F:metal ion binding"/>
    <property type="evidence" value="ECO:0007669"/>
    <property type="project" value="UniProtKB-KW"/>
</dbReference>
<evidence type="ECO:0000256" key="5">
    <source>
        <dbReference type="ARBA" id="ARBA00022801"/>
    </source>
</evidence>
<dbReference type="CDD" id="cd00056">
    <property type="entry name" value="ENDO3c"/>
    <property type="match status" value="1"/>
</dbReference>
<dbReference type="PROSITE" id="PS01155">
    <property type="entry name" value="ENDONUCLEASE_III_2"/>
    <property type="match status" value="1"/>
</dbReference>
<dbReference type="InterPro" id="IPR005759">
    <property type="entry name" value="Nth"/>
</dbReference>
<feature type="binding site" evidence="12">
    <location>
        <position position="203"/>
    </location>
    <ligand>
        <name>[4Fe-4S] cluster</name>
        <dbReference type="ChEBI" id="CHEBI:49883"/>
    </ligand>
</feature>
<evidence type="ECO:0000256" key="3">
    <source>
        <dbReference type="ARBA" id="ARBA00022723"/>
    </source>
</evidence>
<keyword evidence="5 12" id="KW-0378">Hydrolase</keyword>
<dbReference type="FunFam" id="1.10.340.30:FF:000001">
    <property type="entry name" value="Endonuclease III"/>
    <property type="match status" value="1"/>
</dbReference>
<keyword evidence="14" id="KW-0255">Endonuclease</keyword>
<keyword evidence="7 12" id="KW-0411">Iron-sulfur</keyword>
<dbReference type="PANTHER" id="PTHR10359">
    <property type="entry name" value="A/G-SPECIFIC ADENINE GLYCOSYLASE/ENDONUCLEASE III"/>
    <property type="match status" value="1"/>
</dbReference>
<keyword evidence="3 12" id="KW-0479">Metal-binding</keyword>
<keyword evidence="11 12" id="KW-0326">Glycosidase</keyword>
<feature type="domain" description="HhH-GPD" evidence="13">
    <location>
        <begin position="38"/>
        <end position="185"/>
    </location>
</feature>
<evidence type="ECO:0000256" key="4">
    <source>
        <dbReference type="ARBA" id="ARBA00022763"/>
    </source>
</evidence>
<feature type="binding site" evidence="12">
    <location>
        <position position="197"/>
    </location>
    <ligand>
        <name>[4Fe-4S] cluster</name>
        <dbReference type="ChEBI" id="CHEBI:49883"/>
    </ligand>
</feature>
<protein>
    <recommendedName>
        <fullName evidence="12">Endonuclease III</fullName>
        <ecNumber evidence="12">4.2.99.18</ecNumber>
    </recommendedName>
    <alternativeName>
        <fullName evidence="12">DNA-(apurinic or apyrimidinic site) lyase</fullName>
    </alternativeName>
</protein>
<dbReference type="PANTHER" id="PTHR10359:SF18">
    <property type="entry name" value="ENDONUCLEASE III"/>
    <property type="match status" value="1"/>
</dbReference>
<comment type="cofactor">
    <cofactor evidence="12">
        <name>[4Fe-4S] cluster</name>
        <dbReference type="ChEBI" id="CHEBI:49883"/>
    </cofactor>
    <text evidence="12">Binds 1 [4Fe-4S] cluster.</text>
</comment>
<evidence type="ECO:0000256" key="10">
    <source>
        <dbReference type="ARBA" id="ARBA00023239"/>
    </source>
</evidence>
<dbReference type="PIRSF" id="PIRSF001435">
    <property type="entry name" value="Nth"/>
    <property type="match status" value="1"/>
</dbReference>
<comment type="catalytic activity">
    <reaction evidence="12">
        <text>2'-deoxyribonucleotide-(2'-deoxyribose 5'-phosphate)-2'-deoxyribonucleotide-DNA = a 3'-end 2'-deoxyribonucleotide-(2,3-dehydro-2,3-deoxyribose 5'-phosphate)-DNA + a 5'-end 5'-phospho-2'-deoxyribonucleoside-DNA + H(+)</text>
        <dbReference type="Rhea" id="RHEA:66592"/>
        <dbReference type="Rhea" id="RHEA-COMP:13180"/>
        <dbReference type="Rhea" id="RHEA-COMP:16897"/>
        <dbReference type="Rhea" id="RHEA-COMP:17067"/>
        <dbReference type="ChEBI" id="CHEBI:15378"/>
        <dbReference type="ChEBI" id="CHEBI:136412"/>
        <dbReference type="ChEBI" id="CHEBI:157695"/>
        <dbReference type="ChEBI" id="CHEBI:167181"/>
        <dbReference type="EC" id="4.2.99.18"/>
    </reaction>
</comment>
<dbReference type="GO" id="GO:0140078">
    <property type="term" value="F:class I DNA-(apurinic or apyrimidinic site) endonuclease activity"/>
    <property type="evidence" value="ECO:0007669"/>
    <property type="project" value="UniProtKB-EC"/>
</dbReference>
<dbReference type="SMART" id="SM00525">
    <property type="entry name" value="FES"/>
    <property type="match status" value="1"/>
</dbReference>
<gene>
    <name evidence="12 14" type="primary">nth</name>
    <name evidence="14" type="ORF">LL038_17875</name>
</gene>
<comment type="similarity">
    <text evidence="1 12">Belongs to the Nth/MutY family.</text>
</comment>
<keyword evidence="14" id="KW-0540">Nuclease</keyword>
<dbReference type="Pfam" id="PF00633">
    <property type="entry name" value="HHH"/>
    <property type="match status" value="1"/>
</dbReference>
<keyword evidence="9 12" id="KW-0234">DNA repair</keyword>
<dbReference type="Pfam" id="PF00730">
    <property type="entry name" value="HhH-GPD"/>
    <property type="match status" value="1"/>
</dbReference>
<evidence type="ECO:0000256" key="6">
    <source>
        <dbReference type="ARBA" id="ARBA00023004"/>
    </source>
</evidence>
<keyword evidence="2 12" id="KW-0004">4Fe-4S</keyword>
<dbReference type="InterPro" id="IPR004036">
    <property type="entry name" value="Endonuclease-III-like_CS2"/>
</dbReference>
<dbReference type="RefSeq" id="WP_216125360.1">
    <property type="nucleotide sequence ID" value="NZ_CP086239.1"/>
</dbReference>